<evidence type="ECO:0000313" key="2">
    <source>
        <dbReference type="Proteomes" id="UP000186141"/>
    </source>
</evidence>
<keyword evidence="2" id="KW-1185">Reference proteome</keyword>
<organism evidence="1 2">
    <name type="scientific">Gemmobacter megaterium</name>
    <dbReference type="NCBI Taxonomy" id="1086013"/>
    <lineage>
        <taxon>Bacteria</taxon>
        <taxon>Pseudomonadati</taxon>
        <taxon>Pseudomonadota</taxon>
        <taxon>Alphaproteobacteria</taxon>
        <taxon>Rhodobacterales</taxon>
        <taxon>Paracoccaceae</taxon>
        <taxon>Gemmobacter</taxon>
    </lineage>
</organism>
<dbReference type="AlphaFoldDB" id="A0A1N7QH72"/>
<protein>
    <recommendedName>
        <fullName evidence="3">Glycosyltransferase family 10 (Fucosyltransferase) C-term</fullName>
    </recommendedName>
</protein>
<sequence length="327" mass="36382">MRHQDPSPPHETPPELLSTRLFPKGAGAAAYVLSGIAARCDWAVLSDHKPPQLDLRGAGRTDSPRHVFLSLRAPFVALRGFHDRILPRIRGRFVLVSGSEDVTIPRQTDRRWRAFDAEERAMIAAIADDPRLVHWFAENLDSPFHPRVSALPLGLVTPAGAAPPPVPARVPAFAARDPRAFCCHRLREGPQWQNRHRTSALARTAWADVCVHQDEGLDEAAYRAALHRHAFAICVEGGGLDPSPKAWEALLADCIPILRRTATSAAYRDLPVAYVEDWTPDCLDRDRLRHWAADLSPFVDDPALRAGVLEKLTLRHWWARIAACAET</sequence>
<dbReference type="OrthoDB" id="564721at2"/>
<evidence type="ECO:0000313" key="1">
    <source>
        <dbReference type="EMBL" id="SIT22176.1"/>
    </source>
</evidence>
<dbReference type="EMBL" id="FTOT01000011">
    <property type="protein sequence ID" value="SIT22176.1"/>
    <property type="molecule type" value="Genomic_DNA"/>
</dbReference>
<evidence type="ECO:0008006" key="3">
    <source>
        <dbReference type="Google" id="ProtNLM"/>
    </source>
</evidence>
<gene>
    <name evidence="1" type="ORF">SAMN05421774_11133</name>
</gene>
<dbReference type="STRING" id="1086013.SAMN05421774_11133"/>
<name>A0A1N7QH72_9RHOB</name>
<reference evidence="1 2" key="1">
    <citation type="submission" date="2017-01" db="EMBL/GenBank/DDBJ databases">
        <authorList>
            <person name="Mah S.A."/>
            <person name="Swanson W.J."/>
            <person name="Moy G.W."/>
            <person name="Vacquier V.D."/>
        </authorList>
    </citation>
    <scope>NUCLEOTIDE SEQUENCE [LARGE SCALE GENOMIC DNA]</scope>
    <source>
        <strain evidence="1 2">DSM 26375</strain>
    </source>
</reference>
<dbReference type="Proteomes" id="UP000186141">
    <property type="component" value="Unassembled WGS sequence"/>
</dbReference>
<dbReference type="RefSeq" id="WP_076533932.1">
    <property type="nucleotide sequence ID" value="NZ_BMEH01000011.1"/>
</dbReference>
<proteinExistence type="predicted"/>
<accession>A0A1N7QH72</accession>